<dbReference type="OrthoDB" id="9793451at2"/>
<dbReference type="AlphaFoldDB" id="A0A2D0NEI8"/>
<dbReference type="Gene3D" id="1.10.10.60">
    <property type="entry name" value="Homeodomain-like"/>
    <property type="match status" value="1"/>
</dbReference>
<dbReference type="SMART" id="SM00342">
    <property type="entry name" value="HTH_ARAC"/>
    <property type="match status" value="1"/>
</dbReference>
<name>A0A2D0NEI8_FLAN2</name>
<dbReference type="PANTHER" id="PTHR43280">
    <property type="entry name" value="ARAC-FAMILY TRANSCRIPTIONAL REGULATOR"/>
    <property type="match status" value="1"/>
</dbReference>
<dbReference type="Pfam" id="PF12833">
    <property type="entry name" value="HTH_18"/>
    <property type="match status" value="1"/>
</dbReference>
<dbReference type="EMBL" id="PDUD01000017">
    <property type="protein sequence ID" value="PHN06828.1"/>
    <property type="molecule type" value="Genomic_DNA"/>
</dbReference>
<evidence type="ECO:0000259" key="4">
    <source>
        <dbReference type="PROSITE" id="PS01124"/>
    </source>
</evidence>
<evidence type="ECO:0000256" key="3">
    <source>
        <dbReference type="ARBA" id="ARBA00023163"/>
    </source>
</evidence>
<sequence>MPKKDNKSEVPKLDAVQLLSHLFGDWKEPTEDLYESFHIDRIENYRNLIKLPILPHRRSVFYFVYVASGKITRSKLLNQYEVLPNNFFFIAANVTTSIEDIAPDTTGFYCHFHPRIFQQLRPQLDLHMDFSFFDLTAEPIIPVADSQPLVRLMEALKREYDKHQNKRFELIPLYLLTLLTEVKLANPPSSDHQKIKDPAALLTMRYKRAILELMYEKSKVFEYAEYLSVTPNHLNKYVKAATGKSARDLLSEMKIMEAKVLLKQTDLGIGEIAYKLGKMSQSDFSRFFKSKTSLTPKQYRKNTP</sequence>
<dbReference type="SUPFAM" id="SSF46689">
    <property type="entry name" value="Homeodomain-like"/>
    <property type="match status" value="1"/>
</dbReference>
<protein>
    <submittedName>
        <fullName evidence="5">AraC family transcriptional regulator</fullName>
    </submittedName>
</protein>
<keyword evidence="2" id="KW-0238">DNA-binding</keyword>
<reference evidence="5 6" key="1">
    <citation type="submission" date="2017-10" db="EMBL/GenBank/DDBJ databases">
        <title>The draft genome sequence of Lewinella nigricans NBRC 102662.</title>
        <authorList>
            <person name="Wang K."/>
        </authorList>
    </citation>
    <scope>NUCLEOTIDE SEQUENCE [LARGE SCALE GENOMIC DNA]</scope>
    <source>
        <strain evidence="5 6">NBRC 102662</strain>
    </source>
</reference>
<proteinExistence type="predicted"/>
<accession>A0A2D0NEI8</accession>
<feature type="domain" description="HTH araC/xylS-type" evidence="4">
    <location>
        <begin position="204"/>
        <end position="302"/>
    </location>
</feature>
<evidence type="ECO:0000313" key="6">
    <source>
        <dbReference type="Proteomes" id="UP000223913"/>
    </source>
</evidence>
<evidence type="ECO:0000256" key="1">
    <source>
        <dbReference type="ARBA" id="ARBA00023015"/>
    </source>
</evidence>
<gene>
    <name evidence="5" type="ORF">CRP01_11125</name>
</gene>
<keyword evidence="3" id="KW-0804">Transcription</keyword>
<dbReference type="PANTHER" id="PTHR43280:SF32">
    <property type="entry name" value="TRANSCRIPTIONAL REGULATORY PROTEIN"/>
    <property type="match status" value="1"/>
</dbReference>
<dbReference type="Proteomes" id="UP000223913">
    <property type="component" value="Unassembled WGS sequence"/>
</dbReference>
<evidence type="ECO:0000313" key="5">
    <source>
        <dbReference type="EMBL" id="PHN06828.1"/>
    </source>
</evidence>
<dbReference type="RefSeq" id="WP_099150083.1">
    <property type="nucleotide sequence ID" value="NZ_PDUD01000017.1"/>
</dbReference>
<keyword evidence="1" id="KW-0805">Transcription regulation</keyword>
<evidence type="ECO:0000256" key="2">
    <source>
        <dbReference type="ARBA" id="ARBA00023125"/>
    </source>
</evidence>
<dbReference type="InterPro" id="IPR037923">
    <property type="entry name" value="HTH-like"/>
</dbReference>
<dbReference type="InterPro" id="IPR009057">
    <property type="entry name" value="Homeodomain-like_sf"/>
</dbReference>
<dbReference type="SUPFAM" id="SSF51215">
    <property type="entry name" value="Regulatory protein AraC"/>
    <property type="match status" value="1"/>
</dbReference>
<dbReference type="GO" id="GO:0043565">
    <property type="term" value="F:sequence-specific DNA binding"/>
    <property type="evidence" value="ECO:0007669"/>
    <property type="project" value="InterPro"/>
</dbReference>
<comment type="caution">
    <text evidence="5">The sequence shown here is derived from an EMBL/GenBank/DDBJ whole genome shotgun (WGS) entry which is preliminary data.</text>
</comment>
<dbReference type="InterPro" id="IPR018060">
    <property type="entry name" value="HTH_AraC"/>
</dbReference>
<organism evidence="5 6">
    <name type="scientific">Flavilitoribacter nigricans (strain ATCC 23147 / DSM 23189 / NBRC 102662 / NCIMB 1420 / SS-2)</name>
    <name type="common">Lewinella nigricans</name>
    <dbReference type="NCBI Taxonomy" id="1122177"/>
    <lineage>
        <taxon>Bacteria</taxon>
        <taxon>Pseudomonadati</taxon>
        <taxon>Bacteroidota</taxon>
        <taxon>Saprospiria</taxon>
        <taxon>Saprospirales</taxon>
        <taxon>Lewinellaceae</taxon>
        <taxon>Flavilitoribacter</taxon>
    </lineage>
</organism>
<dbReference type="PROSITE" id="PS01124">
    <property type="entry name" value="HTH_ARAC_FAMILY_2"/>
    <property type="match status" value="1"/>
</dbReference>
<dbReference type="GO" id="GO:0003700">
    <property type="term" value="F:DNA-binding transcription factor activity"/>
    <property type="evidence" value="ECO:0007669"/>
    <property type="project" value="InterPro"/>
</dbReference>
<keyword evidence="6" id="KW-1185">Reference proteome</keyword>